<dbReference type="PRINTS" id="PR00344">
    <property type="entry name" value="BCTRLSENSOR"/>
</dbReference>
<dbReference type="InterPro" id="IPR050398">
    <property type="entry name" value="HssS/ArlS-like"/>
</dbReference>
<reference evidence="18" key="2">
    <citation type="submission" date="2016-01" db="EMBL/GenBank/DDBJ databases">
        <title>Six Aerococcus type strain genome sequencing and assembly using PacBio and Illumina Hiseq.</title>
        <authorList>
            <person name="Carkaci D."/>
            <person name="Dargis R."/>
            <person name="Nielsen X.C."/>
            <person name="Skovgaard O."/>
            <person name="Fuursted K."/>
            <person name="Christensen J.J."/>
        </authorList>
    </citation>
    <scope>NUCLEOTIDE SEQUENCE [LARGE SCALE GENOMIC DNA]</scope>
    <source>
        <strain evidence="18">CCUG42038B</strain>
    </source>
</reference>
<comment type="catalytic activity">
    <reaction evidence="1">
        <text>ATP + protein L-histidine = ADP + protein N-phospho-L-histidine.</text>
        <dbReference type="EC" id="2.7.13.3"/>
    </reaction>
</comment>
<dbReference type="Pfam" id="PF02518">
    <property type="entry name" value="HATPase_c"/>
    <property type="match status" value="1"/>
</dbReference>
<dbReference type="GO" id="GO:0000155">
    <property type="term" value="F:phosphorelay sensor kinase activity"/>
    <property type="evidence" value="ECO:0007669"/>
    <property type="project" value="InterPro"/>
</dbReference>
<sequence>MRCVAVSRKNKKKSRIDLELFLEAMGTLSGLVIIYFGLMFVAISVYDVYLPYLLVNYPDIGVFFLSNQDYFFVGASVIYIILSLAMVVNRILKRRQAIQLTYILDELHYIAQGHYDHRISTQHSADMRPIVESINRLVESTTRAMAEERRVEQTKDELITNMSHDIRTPLTSIIGYLGLLNEGQYKSQAELEKYVSIAFKKSLQLQHMVEDLFEYTKVRQVNLKLDIQTVVVPRLMDQIAVEFEMEAQAVGRQIIVDYQPDSFSIEIDSEKLARVFNNLVTNAIKYGRDGHYIRLWARQNNQETQFMVENDGLIIPGDQLENIFQRFYRGNIARSPGTEGSGLGLAIAQSIVELHHGQISVASDAQSTRFIFKIPNHYAFKDEEECHD</sequence>
<dbReference type="Gene3D" id="3.30.565.10">
    <property type="entry name" value="Histidine kinase-like ATPase, C-terminal domain"/>
    <property type="match status" value="1"/>
</dbReference>
<dbReference type="EC" id="2.7.13.3" evidence="3"/>
<evidence type="ECO:0000256" key="5">
    <source>
        <dbReference type="ARBA" id="ARBA00022553"/>
    </source>
</evidence>
<evidence type="ECO:0000256" key="1">
    <source>
        <dbReference type="ARBA" id="ARBA00000085"/>
    </source>
</evidence>
<keyword evidence="18" id="KW-1185">Reference proteome</keyword>
<dbReference type="SUPFAM" id="SSF47384">
    <property type="entry name" value="Homodimeric domain of signal transducing histidine kinase"/>
    <property type="match status" value="1"/>
</dbReference>
<evidence type="ECO:0000313" key="18">
    <source>
        <dbReference type="Proteomes" id="UP000062260"/>
    </source>
</evidence>
<dbReference type="PROSITE" id="PS50109">
    <property type="entry name" value="HIS_KIN"/>
    <property type="match status" value="1"/>
</dbReference>
<comment type="subcellular location">
    <subcellularLocation>
        <location evidence="2">Cell membrane</location>
        <topology evidence="2">Multi-pass membrane protein</topology>
    </subcellularLocation>
</comment>
<evidence type="ECO:0000256" key="13">
    <source>
        <dbReference type="ARBA" id="ARBA00023136"/>
    </source>
</evidence>
<dbReference type="InterPro" id="IPR003661">
    <property type="entry name" value="HisK_dim/P_dom"/>
</dbReference>
<name>A0A0X8FMG0_9LACT</name>
<protein>
    <recommendedName>
        <fullName evidence="3">histidine kinase</fullName>
        <ecNumber evidence="3">2.7.13.3</ecNumber>
    </recommendedName>
</protein>
<keyword evidence="4" id="KW-1003">Cell membrane</keyword>
<evidence type="ECO:0000256" key="14">
    <source>
        <dbReference type="SAM" id="Phobius"/>
    </source>
</evidence>
<organism evidence="17 18">
    <name type="scientific">Aerococcus urinaehominis</name>
    <dbReference type="NCBI Taxonomy" id="128944"/>
    <lineage>
        <taxon>Bacteria</taxon>
        <taxon>Bacillati</taxon>
        <taxon>Bacillota</taxon>
        <taxon>Bacilli</taxon>
        <taxon>Lactobacillales</taxon>
        <taxon>Aerococcaceae</taxon>
        <taxon>Aerococcus</taxon>
    </lineage>
</organism>
<feature type="transmembrane region" description="Helical" evidence="14">
    <location>
        <begin position="20"/>
        <end position="50"/>
    </location>
</feature>
<evidence type="ECO:0000256" key="10">
    <source>
        <dbReference type="ARBA" id="ARBA00022840"/>
    </source>
</evidence>
<dbReference type="Proteomes" id="UP000062260">
    <property type="component" value="Chromosome"/>
</dbReference>
<keyword evidence="5" id="KW-0597">Phosphoprotein</keyword>
<dbReference type="OrthoDB" id="335833at2"/>
<evidence type="ECO:0000256" key="7">
    <source>
        <dbReference type="ARBA" id="ARBA00022692"/>
    </source>
</evidence>
<dbReference type="InterPro" id="IPR005467">
    <property type="entry name" value="His_kinase_dom"/>
</dbReference>
<dbReference type="AlphaFoldDB" id="A0A0X8FMG0"/>
<feature type="transmembrane region" description="Helical" evidence="14">
    <location>
        <begin position="70"/>
        <end position="92"/>
    </location>
</feature>
<dbReference type="PANTHER" id="PTHR45528">
    <property type="entry name" value="SENSOR HISTIDINE KINASE CPXA"/>
    <property type="match status" value="1"/>
</dbReference>
<evidence type="ECO:0000256" key="3">
    <source>
        <dbReference type="ARBA" id="ARBA00012438"/>
    </source>
</evidence>
<keyword evidence="13 14" id="KW-0472">Membrane</keyword>
<evidence type="ECO:0000256" key="9">
    <source>
        <dbReference type="ARBA" id="ARBA00022777"/>
    </source>
</evidence>
<keyword evidence="9 17" id="KW-0418">Kinase</keyword>
<dbReference type="STRING" id="128944.AWM75_04760"/>
<dbReference type="InterPro" id="IPR004358">
    <property type="entry name" value="Sig_transdc_His_kin-like_C"/>
</dbReference>
<dbReference type="Pfam" id="PF00512">
    <property type="entry name" value="HisKA"/>
    <property type="match status" value="1"/>
</dbReference>
<evidence type="ECO:0000256" key="12">
    <source>
        <dbReference type="ARBA" id="ARBA00023012"/>
    </source>
</evidence>
<evidence type="ECO:0000256" key="6">
    <source>
        <dbReference type="ARBA" id="ARBA00022679"/>
    </source>
</evidence>
<dbReference type="CDD" id="cd00082">
    <property type="entry name" value="HisKA"/>
    <property type="match status" value="1"/>
</dbReference>
<evidence type="ECO:0000259" key="16">
    <source>
        <dbReference type="PROSITE" id="PS50885"/>
    </source>
</evidence>
<dbReference type="InterPro" id="IPR036097">
    <property type="entry name" value="HisK_dim/P_sf"/>
</dbReference>
<feature type="domain" description="Histidine kinase" evidence="15">
    <location>
        <begin position="161"/>
        <end position="378"/>
    </location>
</feature>
<feature type="domain" description="HAMP" evidence="16">
    <location>
        <begin position="94"/>
        <end position="146"/>
    </location>
</feature>
<evidence type="ECO:0000259" key="15">
    <source>
        <dbReference type="PROSITE" id="PS50109"/>
    </source>
</evidence>
<dbReference type="PANTHER" id="PTHR45528:SF1">
    <property type="entry name" value="SENSOR HISTIDINE KINASE CPXA"/>
    <property type="match status" value="1"/>
</dbReference>
<evidence type="ECO:0000256" key="8">
    <source>
        <dbReference type="ARBA" id="ARBA00022741"/>
    </source>
</evidence>
<dbReference type="InterPro" id="IPR003660">
    <property type="entry name" value="HAMP_dom"/>
</dbReference>
<dbReference type="Gene3D" id="1.10.287.130">
    <property type="match status" value="1"/>
</dbReference>
<evidence type="ECO:0000313" key="17">
    <source>
        <dbReference type="EMBL" id="AMB99352.1"/>
    </source>
</evidence>
<gene>
    <name evidence="17" type="ORF">AWM75_04760</name>
</gene>
<evidence type="ECO:0000256" key="4">
    <source>
        <dbReference type="ARBA" id="ARBA00022475"/>
    </source>
</evidence>
<keyword evidence="10" id="KW-0067">ATP-binding</keyword>
<dbReference type="SMART" id="SM00388">
    <property type="entry name" value="HisKA"/>
    <property type="match status" value="1"/>
</dbReference>
<dbReference type="InterPro" id="IPR003594">
    <property type="entry name" value="HATPase_dom"/>
</dbReference>
<keyword evidence="7 14" id="KW-0812">Transmembrane</keyword>
<dbReference type="FunFam" id="1.10.287.130:FF:000001">
    <property type="entry name" value="Two-component sensor histidine kinase"/>
    <property type="match status" value="1"/>
</dbReference>
<dbReference type="SMART" id="SM00387">
    <property type="entry name" value="HATPase_c"/>
    <property type="match status" value="1"/>
</dbReference>
<dbReference type="KEGG" id="auh:AWM75_04760"/>
<dbReference type="FunFam" id="3.30.565.10:FF:000006">
    <property type="entry name" value="Sensor histidine kinase WalK"/>
    <property type="match status" value="1"/>
</dbReference>
<dbReference type="GO" id="GO:0005886">
    <property type="term" value="C:plasma membrane"/>
    <property type="evidence" value="ECO:0007669"/>
    <property type="project" value="UniProtKB-SubCell"/>
</dbReference>
<accession>A0A0X8FMG0</accession>
<reference evidence="17 18" key="1">
    <citation type="journal article" date="2016" name="Genome Announc.">
        <title>Complete Genome Sequences of Aerococcus christensenii CCUG 28831T, Aerococcus sanguinicola CCUG 43001T, Aerococcus urinae CCUG 36881T, Aerococcus urinaeequi CCUG 28094T, Aerococcus urinaehominis CCUG 42038 BT, and Aerococcus viridans CCUG 4311T.</title>
        <authorList>
            <person name="Carkaci D."/>
            <person name="Dargis R."/>
            <person name="Nielsen X.C."/>
            <person name="Skovgaard O."/>
            <person name="Fuursted K."/>
            <person name="Christensen J.J."/>
        </authorList>
    </citation>
    <scope>NUCLEOTIDE SEQUENCE [LARGE SCALE GENOMIC DNA]</scope>
    <source>
        <strain evidence="17 18">CCUG42038B</strain>
    </source>
</reference>
<dbReference type="PROSITE" id="PS50885">
    <property type="entry name" value="HAMP"/>
    <property type="match status" value="1"/>
</dbReference>
<keyword evidence="8" id="KW-0547">Nucleotide-binding</keyword>
<evidence type="ECO:0000256" key="2">
    <source>
        <dbReference type="ARBA" id="ARBA00004651"/>
    </source>
</evidence>
<keyword evidence="11 14" id="KW-1133">Transmembrane helix</keyword>
<dbReference type="SUPFAM" id="SSF55874">
    <property type="entry name" value="ATPase domain of HSP90 chaperone/DNA topoisomerase II/histidine kinase"/>
    <property type="match status" value="1"/>
</dbReference>
<dbReference type="InterPro" id="IPR036890">
    <property type="entry name" value="HATPase_C_sf"/>
</dbReference>
<dbReference type="GO" id="GO:0005524">
    <property type="term" value="F:ATP binding"/>
    <property type="evidence" value="ECO:0007669"/>
    <property type="project" value="UniProtKB-KW"/>
</dbReference>
<keyword evidence="12" id="KW-0902">Two-component regulatory system</keyword>
<dbReference type="EMBL" id="CP014163">
    <property type="protein sequence ID" value="AMB99352.1"/>
    <property type="molecule type" value="Genomic_DNA"/>
</dbReference>
<evidence type="ECO:0000256" key="11">
    <source>
        <dbReference type="ARBA" id="ARBA00022989"/>
    </source>
</evidence>
<keyword evidence="6" id="KW-0808">Transferase</keyword>
<proteinExistence type="predicted"/>